<organism evidence="3 4">
    <name type="scientific">Saccharothrix violaceirubra</name>
    <dbReference type="NCBI Taxonomy" id="413306"/>
    <lineage>
        <taxon>Bacteria</taxon>
        <taxon>Bacillati</taxon>
        <taxon>Actinomycetota</taxon>
        <taxon>Actinomycetes</taxon>
        <taxon>Pseudonocardiales</taxon>
        <taxon>Pseudonocardiaceae</taxon>
        <taxon>Saccharothrix</taxon>
    </lineage>
</organism>
<feature type="transmembrane region" description="Helical" evidence="1">
    <location>
        <begin position="234"/>
        <end position="250"/>
    </location>
</feature>
<proteinExistence type="predicted"/>
<evidence type="ECO:0000259" key="2">
    <source>
        <dbReference type="Pfam" id="PF01757"/>
    </source>
</evidence>
<feature type="transmembrane region" description="Helical" evidence="1">
    <location>
        <begin position="151"/>
        <end position="170"/>
    </location>
</feature>
<sequence length="355" mass="39520">MSTAELERPRTTRARLHGVDLLRVIACGGVLLTHVLAWFTIVGRDWWLWVPVEQLGTDVLHLNSRFAFFGVITFFVVSGLVITHVTDRESPGVFLWRRISRIAPLLFVVSVIGWIMVNAGQRIAVDVERPLDLVDLLMGMTLNGHLVDPEVGLLGVTWTLRIQVIFYVLVALSIPLLRRRPWIPPLAMAALDVVLLAFYPAPWLLDVVGLLPVYLPLLCMGQLITLVHSGKVNAYAGTAIGVLHCGLFVLADRMGFQEHGDAGARTAIVIVLLTVAMVHAKDRVSRSAVVKALAQRTYAVYLVHLCVLYPLFDWLMPYLDPTLVVVLGVAAVAVVAEVLHRWVELPLVRVIRRRR</sequence>
<dbReference type="InterPro" id="IPR050879">
    <property type="entry name" value="Acyltransferase_3"/>
</dbReference>
<feature type="domain" description="Acyltransferase 3" evidence="2">
    <location>
        <begin position="17"/>
        <end position="335"/>
    </location>
</feature>
<keyword evidence="1" id="KW-0472">Membrane</keyword>
<dbReference type="Pfam" id="PF01757">
    <property type="entry name" value="Acyl_transf_3"/>
    <property type="match status" value="1"/>
</dbReference>
<keyword evidence="1" id="KW-0812">Transmembrane</keyword>
<dbReference type="PANTHER" id="PTHR23028">
    <property type="entry name" value="ACETYLTRANSFERASE"/>
    <property type="match status" value="1"/>
</dbReference>
<evidence type="ECO:0000256" key="1">
    <source>
        <dbReference type="SAM" id="Phobius"/>
    </source>
</evidence>
<dbReference type="RefSeq" id="WP_184674917.1">
    <property type="nucleotide sequence ID" value="NZ_BAABAI010000021.1"/>
</dbReference>
<feature type="transmembrane region" description="Helical" evidence="1">
    <location>
        <begin position="298"/>
        <end position="316"/>
    </location>
</feature>
<keyword evidence="4" id="KW-1185">Reference proteome</keyword>
<dbReference type="AlphaFoldDB" id="A0A7W7WZU7"/>
<feature type="transmembrane region" description="Helical" evidence="1">
    <location>
        <begin position="182"/>
        <end position="201"/>
    </location>
</feature>
<feature type="transmembrane region" description="Helical" evidence="1">
    <location>
        <begin position="66"/>
        <end position="86"/>
    </location>
</feature>
<name>A0A7W7WZU7_9PSEU</name>
<comment type="caution">
    <text evidence="3">The sequence shown here is derived from an EMBL/GenBank/DDBJ whole genome shotgun (WGS) entry which is preliminary data.</text>
</comment>
<dbReference type="InterPro" id="IPR002656">
    <property type="entry name" value="Acyl_transf_3_dom"/>
</dbReference>
<feature type="transmembrane region" description="Helical" evidence="1">
    <location>
        <begin position="322"/>
        <end position="343"/>
    </location>
</feature>
<accession>A0A7W7WZU7</accession>
<evidence type="ECO:0000313" key="4">
    <source>
        <dbReference type="Proteomes" id="UP000542674"/>
    </source>
</evidence>
<gene>
    <name evidence="3" type="ORF">F4559_006587</name>
</gene>
<feature type="transmembrane region" description="Helical" evidence="1">
    <location>
        <begin position="21"/>
        <end position="41"/>
    </location>
</feature>
<protein>
    <submittedName>
        <fullName evidence="3">Peptidoglycan/LPS O-acetylase OafA/YrhL</fullName>
    </submittedName>
</protein>
<keyword evidence="1" id="KW-1133">Transmembrane helix</keyword>
<dbReference type="EMBL" id="JACHJS010000001">
    <property type="protein sequence ID" value="MBB4969228.1"/>
    <property type="molecule type" value="Genomic_DNA"/>
</dbReference>
<dbReference type="Proteomes" id="UP000542674">
    <property type="component" value="Unassembled WGS sequence"/>
</dbReference>
<evidence type="ECO:0000313" key="3">
    <source>
        <dbReference type="EMBL" id="MBB4969228.1"/>
    </source>
</evidence>
<dbReference type="GO" id="GO:0016747">
    <property type="term" value="F:acyltransferase activity, transferring groups other than amino-acyl groups"/>
    <property type="evidence" value="ECO:0007669"/>
    <property type="project" value="InterPro"/>
</dbReference>
<feature type="transmembrane region" description="Helical" evidence="1">
    <location>
        <begin position="207"/>
        <end position="227"/>
    </location>
</feature>
<feature type="transmembrane region" description="Helical" evidence="1">
    <location>
        <begin position="262"/>
        <end position="278"/>
    </location>
</feature>
<feature type="transmembrane region" description="Helical" evidence="1">
    <location>
        <begin position="98"/>
        <end position="117"/>
    </location>
</feature>
<reference evidence="3 4" key="1">
    <citation type="submission" date="2020-08" db="EMBL/GenBank/DDBJ databases">
        <title>Sequencing the genomes of 1000 actinobacteria strains.</title>
        <authorList>
            <person name="Klenk H.-P."/>
        </authorList>
    </citation>
    <scope>NUCLEOTIDE SEQUENCE [LARGE SCALE GENOMIC DNA]</scope>
    <source>
        <strain evidence="3 4">DSM 45084</strain>
    </source>
</reference>